<feature type="compositionally biased region" description="Acidic residues" evidence="6">
    <location>
        <begin position="265"/>
        <end position="297"/>
    </location>
</feature>
<feature type="binding site" evidence="5">
    <location>
        <begin position="148"/>
        <end position="149"/>
    </location>
    <ligand>
        <name>ATP</name>
        <dbReference type="ChEBI" id="CHEBI:30616"/>
    </ligand>
</feature>
<sequence>MKFHRLAISTAAFLALSSFQGFSNFAFAEEAAAAETTETVVPVAEEVAPVDAEPHKFEAEVSRILDIVVNSLYQNKDVFLRELISNASDALDKIRFLSITKPELLADKNELEIRISYDDEARTLTIADSGIGMTKEDLVNNLGTVARSGTTKFMEALQEGAADISQIGMFGVGFYSSFLVANKVTVATKHPHSDQQYIWSSVNGEDEYVIGEDPRGVTLGRGTEITLHLKDDAEEYADFGKLEQLVRHYSEFVTHPIFVRKTEEMEVPDEDEDADADATETSEEDELDVSEEEDAAEEEKPKKMKTVTTHEWVKSNADAAIWNRAKEEISDDEYQEFYKIIAKEALGANATSWSHFDAEGNINFKSLVYMPSEVPRSFMGGDLNNFRSSMKLYVRKVLISDDFELLPKYMSFVTGVVDSDDLPLNVNRETLQESKIIAIIRKKVTRKVIDMIKKFSESEMPETEDDAEDEIDEEGNVIEKEDVEKVHPYLEWYEKFQPSIKMGVIEDEANRKRLSKLIRVKTSKSDDKYISFEDYVSNMKDWQKQIYYIAGQNIKELEKSPFMEKFNEKELEVIYFTEAADEYMVSHLREFDGKKFTTITHDNIEFDDEDADLKKRRDAAYKEKFDPLIKFMNNFYGRAITRVKISHRLGSSPAIVSSGEYGQSANQERIMRAQAFAHGQDAGMMMGMKTLEINPRHPFFEKLLEVIPEDEEEKPPQEIRDAIWTLLDTALLNGGYHINEGKAFTYRMLRSIKNNLGTESFDLLPEIDPKVEEDVPPEIDEDAAGINLEDFDLDSMEEAAEEPEPVDEFAEEL</sequence>
<feature type="binding site" evidence="5">
    <location>
        <position position="82"/>
    </location>
    <ligand>
        <name>ATP</name>
        <dbReference type="ChEBI" id="CHEBI:30616"/>
    </ligand>
</feature>
<accession>A0AAD3CTT8</accession>
<feature type="binding site" evidence="5">
    <location>
        <position position="141"/>
    </location>
    <ligand>
        <name>ATP</name>
        <dbReference type="ChEBI" id="CHEBI:30616"/>
    </ligand>
</feature>
<keyword evidence="3 5" id="KW-0067">ATP-binding</keyword>
<feature type="domain" description="Histidine kinase/HSP90-like ATPase" evidence="8">
    <location>
        <begin position="75"/>
        <end position="233"/>
    </location>
</feature>
<keyword evidence="7" id="KW-0732">Signal</keyword>
<dbReference type="NCBIfam" id="NF003555">
    <property type="entry name" value="PRK05218.1"/>
    <property type="match status" value="1"/>
</dbReference>
<dbReference type="Proteomes" id="UP001054902">
    <property type="component" value="Unassembled WGS sequence"/>
</dbReference>
<evidence type="ECO:0000313" key="10">
    <source>
        <dbReference type="Proteomes" id="UP001054902"/>
    </source>
</evidence>
<evidence type="ECO:0000256" key="7">
    <source>
        <dbReference type="SAM" id="SignalP"/>
    </source>
</evidence>
<keyword evidence="2 5" id="KW-0547">Nucleotide-binding</keyword>
<dbReference type="AlphaFoldDB" id="A0AAD3CTT8"/>
<feature type="chain" id="PRO_5042121047" evidence="7">
    <location>
        <begin position="29"/>
        <end position="813"/>
    </location>
</feature>
<dbReference type="SUPFAM" id="SSF54211">
    <property type="entry name" value="Ribosomal protein S5 domain 2-like"/>
    <property type="match status" value="1"/>
</dbReference>
<keyword evidence="9" id="KW-0346">Stress response</keyword>
<evidence type="ECO:0000256" key="4">
    <source>
        <dbReference type="ARBA" id="ARBA00023186"/>
    </source>
</evidence>
<dbReference type="GO" id="GO:0051082">
    <property type="term" value="F:unfolded protein binding"/>
    <property type="evidence" value="ECO:0007669"/>
    <property type="project" value="InterPro"/>
</dbReference>
<feature type="region of interest" description="Disordered" evidence="6">
    <location>
        <begin position="793"/>
        <end position="813"/>
    </location>
</feature>
<reference evidence="9 10" key="1">
    <citation type="journal article" date="2021" name="Sci. Rep.">
        <title>The genome of the diatom Chaetoceros tenuissimus carries an ancient integrated fragment of an extant virus.</title>
        <authorList>
            <person name="Hongo Y."/>
            <person name="Kimura K."/>
            <person name="Takaki Y."/>
            <person name="Yoshida Y."/>
            <person name="Baba S."/>
            <person name="Kobayashi G."/>
            <person name="Nagasaki K."/>
            <person name="Hano T."/>
            <person name="Tomaru Y."/>
        </authorList>
    </citation>
    <scope>NUCLEOTIDE SEQUENCE [LARGE SCALE GENOMIC DNA]</scope>
    <source>
        <strain evidence="9 10">NIES-3715</strain>
    </source>
</reference>
<dbReference type="HAMAP" id="MF_00505">
    <property type="entry name" value="HSP90"/>
    <property type="match status" value="1"/>
</dbReference>
<dbReference type="GO" id="GO:0005524">
    <property type="term" value="F:ATP binding"/>
    <property type="evidence" value="ECO:0007669"/>
    <property type="project" value="UniProtKB-KW"/>
</dbReference>
<dbReference type="Gene3D" id="3.40.50.11260">
    <property type="match status" value="1"/>
</dbReference>
<dbReference type="InterPro" id="IPR019805">
    <property type="entry name" value="Heat_shock_protein_90_CS"/>
</dbReference>
<dbReference type="InterPro" id="IPR036890">
    <property type="entry name" value="HATPase_C_sf"/>
</dbReference>
<dbReference type="PROSITE" id="PS00298">
    <property type="entry name" value="HSP90"/>
    <property type="match status" value="1"/>
</dbReference>
<feature type="binding site" evidence="5">
    <location>
        <position position="86"/>
    </location>
    <ligand>
        <name>ATP</name>
        <dbReference type="ChEBI" id="CHEBI:30616"/>
    </ligand>
</feature>
<dbReference type="SUPFAM" id="SSF55874">
    <property type="entry name" value="ATPase domain of HSP90 chaperone/DNA topoisomerase II/histidine kinase"/>
    <property type="match status" value="1"/>
</dbReference>
<feature type="binding site" evidence="5">
    <location>
        <position position="223"/>
    </location>
    <ligand>
        <name>ATP</name>
        <dbReference type="ChEBI" id="CHEBI:30616"/>
    </ligand>
</feature>
<feature type="binding site" evidence="5">
    <location>
        <position position="133"/>
    </location>
    <ligand>
        <name>ATP</name>
        <dbReference type="ChEBI" id="CHEBI:30616"/>
    </ligand>
</feature>
<keyword evidence="4" id="KW-0143">Chaperone</keyword>
<organism evidence="9 10">
    <name type="scientific">Chaetoceros tenuissimus</name>
    <dbReference type="NCBI Taxonomy" id="426638"/>
    <lineage>
        <taxon>Eukaryota</taxon>
        <taxon>Sar</taxon>
        <taxon>Stramenopiles</taxon>
        <taxon>Ochrophyta</taxon>
        <taxon>Bacillariophyta</taxon>
        <taxon>Coscinodiscophyceae</taxon>
        <taxon>Chaetocerotophycidae</taxon>
        <taxon>Chaetocerotales</taxon>
        <taxon>Chaetocerotaceae</taxon>
        <taxon>Chaetoceros</taxon>
    </lineage>
</organism>
<evidence type="ECO:0000259" key="8">
    <source>
        <dbReference type="SMART" id="SM00387"/>
    </source>
</evidence>
<proteinExistence type="inferred from homology"/>
<keyword evidence="10" id="KW-1185">Reference proteome</keyword>
<evidence type="ECO:0000256" key="2">
    <source>
        <dbReference type="ARBA" id="ARBA00022741"/>
    </source>
</evidence>
<feature type="binding site" evidence="5">
    <location>
        <position position="128"/>
    </location>
    <ligand>
        <name>ATP</name>
        <dbReference type="ChEBI" id="CHEBI:30616"/>
    </ligand>
</feature>
<dbReference type="CDD" id="cd16927">
    <property type="entry name" value="HATPase_Hsp90-like"/>
    <property type="match status" value="1"/>
</dbReference>
<feature type="signal peptide" evidence="7">
    <location>
        <begin position="1"/>
        <end position="28"/>
    </location>
</feature>
<dbReference type="GO" id="GO:0140662">
    <property type="term" value="F:ATP-dependent protein folding chaperone"/>
    <property type="evidence" value="ECO:0007669"/>
    <property type="project" value="InterPro"/>
</dbReference>
<dbReference type="GO" id="GO:0016887">
    <property type="term" value="F:ATP hydrolysis activity"/>
    <property type="evidence" value="ECO:0007669"/>
    <property type="project" value="InterPro"/>
</dbReference>
<dbReference type="Gene3D" id="1.20.120.790">
    <property type="entry name" value="Heat shock protein 90, C-terminal domain"/>
    <property type="match status" value="1"/>
</dbReference>
<comment type="caution">
    <text evidence="9">The sequence shown here is derived from an EMBL/GenBank/DDBJ whole genome shotgun (WGS) entry which is preliminary data.</text>
</comment>
<dbReference type="PIRSF" id="PIRSF002583">
    <property type="entry name" value="Hsp90"/>
    <property type="match status" value="1"/>
</dbReference>
<dbReference type="InterPro" id="IPR001404">
    <property type="entry name" value="Hsp90_fam"/>
</dbReference>
<dbReference type="SMART" id="SM00387">
    <property type="entry name" value="HATPase_c"/>
    <property type="match status" value="1"/>
</dbReference>
<name>A0AAD3CTT8_9STRA</name>
<dbReference type="PRINTS" id="PR00775">
    <property type="entry name" value="HEATSHOCK90"/>
</dbReference>
<dbReference type="EMBL" id="BLLK01000045">
    <property type="protein sequence ID" value="GFH52121.1"/>
    <property type="molecule type" value="Genomic_DNA"/>
</dbReference>
<dbReference type="Pfam" id="PF00183">
    <property type="entry name" value="HSP90"/>
    <property type="match status" value="1"/>
</dbReference>
<gene>
    <name evidence="9" type="ORF">CTEN210_08597</name>
</gene>
<dbReference type="InterPro" id="IPR020575">
    <property type="entry name" value="Hsp90_N"/>
</dbReference>
<evidence type="ECO:0000256" key="5">
    <source>
        <dbReference type="PIRSR" id="PIRSR002583-1"/>
    </source>
</evidence>
<dbReference type="Gene3D" id="3.30.230.80">
    <property type="match status" value="1"/>
</dbReference>
<dbReference type="FunFam" id="3.30.565.10:FF:000005">
    <property type="entry name" value="Heat shock protein 90"/>
    <property type="match status" value="1"/>
</dbReference>
<protein>
    <submittedName>
        <fullName evidence="9">Heat shock protein 90</fullName>
    </submittedName>
</protein>
<evidence type="ECO:0000256" key="1">
    <source>
        <dbReference type="ARBA" id="ARBA00008239"/>
    </source>
</evidence>
<dbReference type="InterPro" id="IPR003594">
    <property type="entry name" value="HATPase_dom"/>
</dbReference>
<dbReference type="Pfam" id="PF13589">
    <property type="entry name" value="HATPase_c_3"/>
    <property type="match status" value="1"/>
</dbReference>
<evidence type="ECO:0000313" key="9">
    <source>
        <dbReference type="EMBL" id="GFH52121.1"/>
    </source>
</evidence>
<evidence type="ECO:0000256" key="3">
    <source>
        <dbReference type="ARBA" id="ARBA00022840"/>
    </source>
</evidence>
<dbReference type="PANTHER" id="PTHR11528">
    <property type="entry name" value="HEAT SHOCK PROTEIN 90 FAMILY MEMBER"/>
    <property type="match status" value="1"/>
</dbReference>
<dbReference type="SUPFAM" id="SSF110942">
    <property type="entry name" value="HSP90 C-terminal domain"/>
    <property type="match status" value="1"/>
</dbReference>
<dbReference type="InterPro" id="IPR020568">
    <property type="entry name" value="Ribosomal_Su5_D2-typ_SF"/>
</dbReference>
<dbReference type="Gene3D" id="3.30.565.10">
    <property type="entry name" value="Histidine kinase-like ATPase, C-terminal domain"/>
    <property type="match status" value="1"/>
</dbReference>
<feature type="region of interest" description="Disordered" evidence="6">
    <location>
        <begin position="263"/>
        <end position="307"/>
    </location>
</feature>
<feature type="binding site" evidence="5">
    <location>
        <position position="428"/>
    </location>
    <ligand>
        <name>ATP</name>
        <dbReference type="ChEBI" id="CHEBI:30616"/>
    </ligand>
</feature>
<dbReference type="InterPro" id="IPR037196">
    <property type="entry name" value="HSP90_C"/>
</dbReference>
<comment type="similarity">
    <text evidence="1">Belongs to the heat shock protein 90 family.</text>
</comment>
<evidence type="ECO:0000256" key="6">
    <source>
        <dbReference type="SAM" id="MobiDB-lite"/>
    </source>
</evidence>